<evidence type="ECO:0008006" key="3">
    <source>
        <dbReference type="Google" id="ProtNLM"/>
    </source>
</evidence>
<keyword evidence="2" id="KW-1185">Reference proteome</keyword>
<dbReference type="EMBL" id="QDEB01089912">
    <property type="protein sequence ID" value="RZC33321.1"/>
    <property type="molecule type" value="Genomic_DNA"/>
</dbReference>
<name>A0A482VK71_ASBVE</name>
<dbReference type="Proteomes" id="UP000292052">
    <property type="component" value="Unassembled WGS sequence"/>
</dbReference>
<evidence type="ECO:0000313" key="2">
    <source>
        <dbReference type="Proteomes" id="UP000292052"/>
    </source>
</evidence>
<evidence type="ECO:0000313" key="1">
    <source>
        <dbReference type="EMBL" id="RZC33321.1"/>
    </source>
</evidence>
<proteinExistence type="predicted"/>
<accession>A0A482VK71</accession>
<sequence>MPISKTVKYLGVHLDETLNFHKHVQESTNKSNSTIKTLYPLINKNSKLTINNKLLIYKQLIRPILTYAAPVWCHLKPTTTLPLQRI</sequence>
<organism evidence="1 2">
    <name type="scientific">Asbolus verrucosus</name>
    <name type="common">Desert ironclad beetle</name>
    <dbReference type="NCBI Taxonomy" id="1661398"/>
    <lineage>
        <taxon>Eukaryota</taxon>
        <taxon>Metazoa</taxon>
        <taxon>Ecdysozoa</taxon>
        <taxon>Arthropoda</taxon>
        <taxon>Hexapoda</taxon>
        <taxon>Insecta</taxon>
        <taxon>Pterygota</taxon>
        <taxon>Neoptera</taxon>
        <taxon>Endopterygota</taxon>
        <taxon>Coleoptera</taxon>
        <taxon>Polyphaga</taxon>
        <taxon>Cucujiformia</taxon>
        <taxon>Tenebrionidae</taxon>
        <taxon>Pimeliinae</taxon>
        <taxon>Asbolus</taxon>
    </lineage>
</organism>
<dbReference type="AlphaFoldDB" id="A0A482VK71"/>
<protein>
    <recommendedName>
        <fullName evidence="3">RVT 1 domain containing protein</fullName>
    </recommendedName>
</protein>
<gene>
    <name evidence="1" type="ORF">BDFB_014245</name>
</gene>
<dbReference type="STRING" id="1661398.A0A482VK71"/>
<reference evidence="1 2" key="1">
    <citation type="submission" date="2017-03" db="EMBL/GenBank/DDBJ databases">
        <title>Genome of the blue death feigning beetle - Asbolus verrucosus.</title>
        <authorList>
            <person name="Rider S.D."/>
        </authorList>
    </citation>
    <scope>NUCLEOTIDE SEQUENCE [LARGE SCALE GENOMIC DNA]</scope>
    <source>
        <strain evidence="1">Butters</strain>
        <tissue evidence="1">Head and leg muscle</tissue>
    </source>
</reference>
<dbReference type="OrthoDB" id="6782574at2759"/>
<comment type="caution">
    <text evidence="1">The sequence shown here is derived from an EMBL/GenBank/DDBJ whole genome shotgun (WGS) entry which is preliminary data.</text>
</comment>